<keyword evidence="3 7" id="KW-1133">Transmembrane helix</keyword>
<dbReference type="EMBL" id="JASBNA010000004">
    <property type="protein sequence ID" value="KAK7692479.1"/>
    <property type="molecule type" value="Genomic_DNA"/>
</dbReference>
<keyword evidence="9" id="KW-1185">Reference proteome</keyword>
<dbReference type="Proteomes" id="UP001385951">
    <property type="component" value="Unassembled WGS sequence"/>
</dbReference>
<feature type="binding site" evidence="5">
    <location>
        <position position="526"/>
    </location>
    <ligand>
        <name>Zn(2+)</name>
        <dbReference type="ChEBI" id="CHEBI:29105"/>
    </ligand>
</feature>
<proteinExistence type="predicted"/>
<dbReference type="GO" id="GO:0016020">
    <property type="term" value="C:membrane"/>
    <property type="evidence" value="ECO:0007669"/>
    <property type="project" value="UniProtKB-SubCell"/>
</dbReference>
<evidence type="ECO:0000256" key="5">
    <source>
        <dbReference type="PIRSR" id="PIRSR604254-1"/>
    </source>
</evidence>
<dbReference type="GO" id="GO:0038023">
    <property type="term" value="F:signaling receptor activity"/>
    <property type="evidence" value="ECO:0007669"/>
    <property type="project" value="TreeGrafter"/>
</dbReference>
<keyword evidence="5" id="KW-0479">Metal-binding</keyword>
<feature type="transmembrane region" description="Helical" evidence="7">
    <location>
        <begin position="482"/>
        <end position="501"/>
    </location>
</feature>
<dbReference type="InterPro" id="IPR004254">
    <property type="entry name" value="AdipoR/HlyIII-related"/>
</dbReference>
<comment type="subcellular location">
    <subcellularLocation>
        <location evidence="1">Membrane</location>
        <topology evidence="1">Multi-pass membrane protein</topology>
    </subcellularLocation>
</comment>
<accession>A0AAW0GMZ8</accession>
<keyword evidence="4 7" id="KW-0472">Membrane</keyword>
<feature type="region of interest" description="Disordered" evidence="6">
    <location>
        <begin position="1"/>
        <end position="43"/>
    </location>
</feature>
<feature type="compositionally biased region" description="Basic and acidic residues" evidence="6">
    <location>
        <begin position="25"/>
        <end position="34"/>
    </location>
</feature>
<feature type="transmembrane region" description="Helical" evidence="7">
    <location>
        <begin position="351"/>
        <end position="370"/>
    </location>
</feature>
<comment type="caution">
    <text evidence="8">The sequence shown here is derived from an EMBL/GenBank/DDBJ whole genome shotgun (WGS) entry which is preliminary data.</text>
</comment>
<dbReference type="Pfam" id="PF03006">
    <property type="entry name" value="HlyIII"/>
    <property type="match status" value="1"/>
</dbReference>
<evidence type="ECO:0000256" key="7">
    <source>
        <dbReference type="SAM" id="Phobius"/>
    </source>
</evidence>
<evidence type="ECO:0000256" key="4">
    <source>
        <dbReference type="ARBA" id="ARBA00023136"/>
    </source>
</evidence>
<keyword evidence="2 7" id="KW-0812">Transmembrane</keyword>
<feature type="binding site" evidence="5">
    <location>
        <position position="522"/>
    </location>
    <ligand>
        <name>Zn(2+)</name>
        <dbReference type="ChEBI" id="CHEBI:29105"/>
    </ligand>
</feature>
<feature type="transmembrane region" description="Helical" evidence="7">
    <location>
        <begin position="513"/>
        <end position="535"/>
    </location>
</feature>
<feature type="compositionally biased region" description="Low complexity" evidence="6">
    <location>
        <begin position="1"/>
        <end position="18"/>
    </location>
</feature>
<dbReference type="GO" id="GO:0006882">
    <property type="term" value="P:intracellular zinc ion homeostasis"/>
    <property type="evidence" value="ECO:0007669"/>
    <property type="project" value="TreeGrafter"/>
</dbReference>
<feature type="transmembrane region" description="Helical" evidence="7">
    <location>
        <begin position="327"/>
        <end position="344"/>
    </location>
</feature>
<gene>
    <name evidence="8" type="ORF">QCA50_004104</name>
</gene>
<evidence type="ECO:0000256" key="6">
    <source>
        <dbReference type="SAM" id="MobiDB-lite"/>
    </source>
</evidence>
<sequence length="555" mass="62735">MPNTSVATGATVSSTAESLTSRHTVKQDGSDHKSSPSSSCQPLPGSMSNLDFKYASPALIFASFRFQVLSYLADLETRLAMLESPITAESMMAKGETTVEEARLCVKNASELLQRIREDVRSHFPDVHLDLDSVPQFVKSHIPDKHTLDEMRAHALKDHDFSMPTMPAAMRSRLDDVRSRISDIDFHRPLEYIPTLYEHLHTLQLHLSSVELPHSFSDSVGKLKLTPVYDLIDKVLSADFTGEINAESLEGEVEIEHANLQIARAAKASGNGSRLITYPELPDKWKNNPFVTKGYRFIPLEQWPRLIGSVFTWHNETANIHTHFVPFLWWFFSIVPVIPSIAPAISVETDLATVCYMAFALLTLFASSVWHTMSGCAHLKGMQLCARADYISIGWLISASTGSVVYYGFDCYPPQRQLYLSLCAMFCVSATVMPFTSWFEKREYRPYRHAFFIALFLFSWVPLAHISYLYSLREMFTFLRPITYSLYWFFAGFFVYASHFPECVFVTEGKPHWLDWLGGGSHALWHICVVLGVAFHKAALQELKKGFIPGSVCAH</sequence>
<dbReference type="AlphaFoldDB" id="A0AAW0GMZ8"/>
<evidence type="ECO:0000313" key="8">
    <source>
        <dbReference type="EMBL" id="KAK7692479.1"/>
    </source>
</evidence>
<dbReference type="PANTHER" id="PTHR20855:SF97">
    <property type="entry name" value="ADIPOR-LIKE RECEPTOR IZH3-RELATED"/>
    <property type="match status" value="1"/>
</dbReference>
<evidence type="ECO:0008006" key="10">
    <source>
        <dbReference type="Google" id="ProtNLM"/>
    </source>
</evidence>
<name>A0AAW0GMZ8_9APHY</name>
<evidence type="ECO:0000256" key="3">
    <source>
        <dbReference type="ARBA" id="ARBA00022989"/>
    </source>
</evidence>
<protein>
    <recommendedName>
        <fullName evidence="10">HlyIII-domain-containing protein</fullName>
    </recommendedName>
</protein>
<dbReference type="PANTHER" id="PTHR20855">
    <property type="entry name" value="ADIPOR/PROGESTIN RECEPTOR-RELATED"/>
    <property type="match status" value="1"/>
</dbReference>
<feature type="transmembrane region" description="Helical" evidence="7">
    <location>
        <begin position="418"/>
        <end position="439"/>
    </location>
</feature>
<feature type="binding site" evidence="5">
    <location>
        <position position="371"/>
    </location>
    <ligand>
        <name>Zn(2+)</name>
        <dbReference type="ChEBI" id="CHEBI:29105"/>
    </ligand>
</feature>
<organism evidence="8 9">
    <name type="scientific">Cerrena zonata</name>
    <dbReference type="NCBI Taxonomy" id="2478898"/>
    <lineage>
        <taxon>Eukaryota</taxon>
        <taxon>Fungi</taxon>
        <taxon>Dikarya</taxon>
        <taxon>Basidiomycota</taxon>
        <taxon>Agaricomycotina</taxon>
        <taxon>Agaricomycetes</taxon>
        <taxon>Polyporales</taxon>
        <taxon>Cerrenaceae</taxon>
        <taxon>Cerrena</taxon>
    </lineage>
</organism>
<evidence type="ECO:0000256" key="1">
    <source>
        <dbReference type="ARBA" id="ARBA00004141"/>
    </source>
</evidence>
<feature type="transmembrane region" description="Helical" evidence="7">
    <location>
        <begin position="390"/>
        <end position="409"/>
    </location>
</feature>
<evidence type="ECO:0000313" key="9">
    <source>
        <dbReference type="Proteomes" id="UP001385951"/>
    </source>
</evidence>
<keyword evidence="5" id="KW-0862">Zinc</keyword>
<feature type="transmembrane region" description="Helical" evidence="7">
    <location>
        <begin position="451"/>
        <end position="470"/>
    </location>
</feature>
<evidence type="ECO:0000256" key="2">
    <source>
        <dbReference type="ARBA" id="ARBA00022692"/>
    </source>
</evidence>
<dbReference type="GO" id="GO:0046872">
    <property type="term" value="F:metal ion binding"/>
    <property type="evidence" value="ECO:0007669"/>
    <property type="project" value="UniProtKB-KW"/>
</dbReference>
<reference evidence="8 9" key="1">
    <citation type="submission" date="2022-09" db="EMBL/GenBank/DDBJ databases">
        <authorList>
            <person name="Palmer J.M."/>
        </authorList>
    </citation>
    <scope>NUCLEOTIDE SEQUENCE [LARGE SCALE GENOMIC DNA]</scope>
    <source>
        <strain evidence="8 9">DSM 7382</strain>
    </source>
</reference>